<feature type="domain" description="Nucleoside phosphorylase" evidence="6">
    <location>
        <begin position="15"/>
        <end position="232"/>
    </location>
</feature>
<sequence>MPTPHIRAARGEIAPIVVMPGDPRRAARIASDYLEDAVLVTDVRGILGFTGTWQGRRVTAMASGMGGPSMTIYATELAREYGVEQIVRVGTAGAMSAGVAVSDVIIATGAHTDSGMTASRIPGVHFSHLADFGLARAAVDAAATLGEDLETPVRVHAGAVFTSDHFYLERPALTAALTAHGTLAVEMEAAALYAVGAAEGVRTLAIVTVSDHLVTGESMTAEERETRFDTAVRIALSV</sequence>
<organism evidence="7 8">
    <name type="scientific">Demequina sediminis</name>
    <dbReference type="NCBI Taxonomy" id="1930058"/>
    <lineage>
        <taxon>Bacteria</taxon>
        <taxon>Bacillati</taxon>
        <taxon>Actinomycetota</taxon>
        <taxon>Actinomycetes</taxon>
        <taxon>Micrococcales</taxon>
        <taxon>Demequinaceae</taxon>
        <taxon>Demequina</taxon>
    </lineage>
</organism>
<dbReference type="EMBL" id="BAABRR010000001">
    <property type="protein sequence ID" value="GAA5517940.1"/>
    <property type="molecule type" value="Genomic_DNA"/>
</dbReference>
<dbReference type="NCBIfam" id="TIGR00107">
    <property type="entry name" value="deoD"/>
    <property type="match status" value="1"/>
</dbReference>
<keyword evidence="3" id="KW-0328">Glycosyltransferase</keyword>
<dbReference type="InterPro" id="IPR000845">
    <property type="entry name" value="Nucleoside_phosphorylase_d"/>
</dbReference>
<evidence type="ECO:0000256" key="2">
    <source>
        <dbReference type="ARBA" id="ARBA00021980"/>
    </source>
</evidence>
<keyword evidence="4" id="KW-0808">Transferase</keyword>
<evidence type="ECO:0000313" key="7">
    <source>
        <dbReference type="EMBL" id="GAA5517940.1"/>
    </source>
</evidence>
<dbReference type="PANTHER" id="PTHR43691:SF11">
    <property type="entry name" value="FI09636P-RELATED"/>
    <property type="match status" value="1"/>
</dbReference>
<gene>
    <name evidence="7" type="primary">deoD</name>
    <name evidence="7" type="ORF">Lsed01_00357</name>
</gene>
<evidence type="ECO:0000256" key="1">
    <source>
        <dbReference type="ARBA" id="ARBA00011888"/>
    </source>
</evidence>
<dbReference type="Gene3D" id="3.40.50.1580">
    <property type="entry name" value="Nucleoside phosphorylase domain"/>
    <property type="match status" value="1"/>
</dbReference>
<evidence type="ECO:0000256" key="4">
    <source>
        <dbReference type="ARBA" id="ARBA00022679"/>
    </source>
</evidence>
<dbReference type="NCBIfam" id="NF004489">
    <property type="entry name" value="PRK05819.1"/>
    <property type="match status" value="1"/>
</dbReference>
<dbReference type="PANTHER" id="PTHR43691">
    <property type="entry name" value="URIDINE PHOSPHORYLASE"/>
    <property type="match status" value="1"/>
</dbReference>
<evidence type="ECO:0000256" key="5">
    <source>
        <dbReference type="ARBA" id="ARBA00048447"/>
    </source>
</evidence>
<comment type="catalytic activity">
    <reaction evidence="5">
        <text>uridine + phosphate = alpha-D-ribose 1-phosphate + uracil</text>
        <dbReference type="Rhea" id="RHEA:24388"/>
        <dbReference type="ChEBI" id="CHEBI:16704"/>
        <dbReference type="ChEBI" id="CHEBI:17568"/>
        <dbReference type="ChEBI" id="CHEBI:43474"/>
        <dbReference type="ChEBI" id="CHEBI:57720"/>
        <dbReference type="EC" id="2.4.2.3"/>
    </reaction>
</comment>
<dbReference type="InterPro" id="IPR004402">
    <property type="entry name" value="DeoD-type"/>
</dbReference>
<dbReference type="RefSeq" id="WP_286216010.1">
    <property type="nucleotide sequence ID" value="NZ_AP027736.1"/>
</dbReference>
<evidence type="ECO:0000256" key="3">
    <source>
        <dbReference type="ARBA" id="ARBA00022676"/>
    </source>
</evidence>
<dbReference type="EC" id="2.4.2.3" evidence="1"/>
<comment type="caution">
    <text evidence="7">The sequence shown here is derived from an EMBL/GenBank/DDBJ whole genome shotgun (WGS) entry which is preliminary data.</text>
</comment>
<dbReference type="Pfam" id="PF01048">
    <property type="entry name" value="PNP_UDP_1"/>
    <property type="match status" value="1"/>
</dbReference>
<accession>A0ABP9WDN7</accession>
<evidence type="ECO:0000313" key="8">
    <source>
        <dbReference type="Proteomes" id="UP001426770"/>
    </source>
</evidence>
<dbReference type="Proteomes" id="UP001426770">
    <property type="component" value="Unassembled WGS sequence"/>
</dbReference>
<dbReference type="InterPro" id="IPR035994">
    <property type="entry name" value="Nucleoside_phosphorylase_sf"/>
</dbReference>
<proteinExistence type="predicted"/>
<protein>
    <recommendedName>
        <fullName evidence="2">Uridine phosphorylase</fullName>
        <ecNumber evidence="1">2.4.2.3</ecNumber>
    </recommendedName>
</protein>
<reference evidence="7 8" key="1">
    <citation type="submission" date="2024-02" db="EMBL/GenBank/DDBJ databases">
        <title>Lysinimicrobium sediminis NBRC 112286.</title>
        <authorList>
            <person name="Ichikawa N."/>
            <person name="Katano-Makiyama Y."/>
            <person name="Hidaka K."/>
        </authorList>
    </citation>
    <scope>NUCLEOTIDE SEQUENCE [LARGE SCALE GENOMIC DNA]</scope>
    <source>
        <strain evidence="7 8">NBRC 112286</strain>
    </source>
</reference>
<keyword evidence="8" id="KW-1185">Reference proteome</keyword>
<name>A0ABP9WDN7_9MICO</name>
<dbReference type="CDD" id="cd09006">
    <property type="entry name" value="PNP_EcPNPI-like"/>
    <property type="match status" value="1"/>
</dbReference>
<dbReference type="SUPFAM" id="SSF53167">
    <property type="entry name" value="Purine and uridine phosphorylases"/>
    <property type="match status" value="1"/>
</dbReference>
<evidence type="ECO:0000259" key="6">
    <source>
        <dbReference type="Pfam" id="PF01048"/>
    </source>
</evidence>